<feature type="compositionally biased region" description="Low complexity" evidence="1">
    <location>
        <begin position="504"/>
        <end position="520"/>
    </location>
</feature>
<feature type="compositionally biased region" description="Basic and acidic residues" evidence="1">
    <location>
        <begin position="453"/>
        <end position="464"/>
    </location>
</feature>
<keyword evidence="3" id="KW-1185">Reference proteome</keyword>
<feature type="compositionally biased region" description="Basic and acidic residues" evidence="1">
    <location>
        <begin position="305"/>
        <end position="331"/>
    </location>
</feature>
<feature type="compositionally biased region" description="Basic and acidic residues" evidence="1">
    <location>
        <begin position="162"/>
        <end position="184"/>
    </location>
</feature>
<dbReference type="Proteomes" id="UP000291020">
    <property type="component" value="Unassembled WGS sequence"/>
</dbReference>
<feature type="compositionally biased region" description="Polar residues" evidence="1">
    <location>
        <begin position="546"/>
        <end position="569"/>
    </location>
</feature>
<proteinExistence type="predicted"/>
<reference evidence="2" key="2">
    <citation type="submission" date="2025-08" db="UniProtKB">
        <authorList>
            <consortium name="Ensembl"/>
        </authorList>
    </citation>
    <scope>IDENTIFICATION</scope>
</reference>
<evidence type="ECO:0000313" key="2">
    <source>
        <dbReference type="Ensembl" id="ENSGAGP00000004393.1"/>
    </source>
</evidence>
<dbReference type="Ensembl" id="ENSGAGT00000005157.1">
    <property type="protein sequence ID" value="ENSGAGP00000004393.1"/>
    <property type="gene ID" value="ENSGAGG00000003642.1"/>
</dbReference>
<protein>
    <submittedName>
        <fullName evidence="2">Uncharacterized protein</fullName>
    </submittedName>
</protein>
<reference evidence="3" key="1">
    <citation type="journal article" date="2017" name="PLoS ONE">
        <title>The Agassiz's desert tortoise genome provides a resource for the conservation of a threatened species.</title>
        <authorList>
            <person name="Tollis M."/>
            <person name="DeNardo D.F."/>
            <person name="Cornelius J.A."/>
            <person name="Dolby G.A."/>
            <person name="Edwards T."/>
            <person name="Henen B.T."/>
            <person name="Karl A.E."/>
            <person name="Murphy R.W."/>
            <person name="Kusumi K."/>
        </authorList>
    </citation>
    <scope>NUCLEOTIDE SEQUENCE [LARGE SCALE GENOMIC DNA]</scope>
</reference>
<dbReference type="AlphaFoldDB" id="A0A452GR18"/>
<feature type="compositionally biased region" description="Basic and acidic residues" evidence="1">
    <location>
        <begin position="125"/>
        <end position="149"/>
    </location>
</feature>
<reference evidence="2" key="3">
    <citation type="submission" date="2025-09" db="UniProtKB">
        <authorList>
            <consortium name="Ensembl"/>
        </authorList>
    </citation>
    <scope>IDENTIFICATION</scope>
</reference>
<feature type="compositionally biased region" description="Acidic residues" evidence="1">
    <location>
        <begin position="428"/>
        <end position="437"/>
    </location>
</feature>
<feature type="compositionally biased region" description="Low complexity" evidence="1">
    <location>
        <begin position="476"/>
        <end position="486"/>
    </location>
</feature>
<feature type="compositionally biased region" description="Basic and acidic residues" evidence="1">
    <location>
        <begin position="103"/>
        <end position="112"/>
    </location>
</feature>
<feature type="region of interest" description="Disordered" evidence="1">
    <location>
        <begin position="60"/>
        <end position="586"/>
    </location>
</feature>
<feature type="compositionally biased region" description="Basic residues" evidence="1">
    <location>
        <begin position="285"/>
        <end position="295"/>
    </location>
</feature>
<sequence>MAADQEMRDFTRGLFQSRPDLRVLTLAVVRSRYLAHVGRESLRPEDKELLKELVKEELLRMQLDDSSSEGGSPSPKSARDAPQAGAEKRLHSSSDSSGGPGDTARKKQRLDQGSEASSDGEDSGIDSKKPKEDAGKSGHTGLREDKGDSGAEETPEQGGASRESDSEWAARSEGPKQPQRRTEGAEAQDQLGKKQATEAEQRGEGGKANGGLTAQPGEESGSESPVEEEECKRQKQTGKTGLRKAKRRSDSEEEGDSKEKGRMKARGKEEGSGAEVDEKCQSRKGAGKKGWRKAGRWSDSEEEENKEKITKAQREEGRSRKPGTRKVELERKKRRTKAQSEEESGSESEEGRSRKPGRKKVERRSDSEAEEVGSRKKRTKAQSEEESGSESEEGRSRKPGRKKVERRSDSEAEEVGSRKKRRTKAQSEEESGSESEEGASRKETGKKGRRKAERGSESEEEGKVQRGSSETDEDSSSSSSAQDENSPNPGSRRKKGKVMGGTQASGTAPLGGPAALPAPGLGSGTQASGMAPLRGPAVPSEPGMVNGTQASRTATQGHLQKRITNSNCTGFFPPSKIVLNVPREET</sequence>
<organism evidence="2 3">
    <name type="scientific">Gopherus agassizii</name>
    <name type="common">Agassiz's desert tortoise</name>
    <dbReference type="NCBI Taxonomy" id="38772"/>
    <lineage>
        <taxon>Eukaryota</taxon>
        <taxon>Metazoa</taxon>
        <taxon>Chordata</taxon>
        <taxon>Craniata</taxon>
        <taxon>Vertebrata</taxon>
        <taxon>Euteleostomi</taxon>
        <taxon>Archelosauria</taxon>
        <taxon>Testudinata</taxon>
        <taxon>Testudines</taxon>
        <taxon>Cryptodira</taxon>
        <taxon>Durocryptodira</taxon>
        <taxon>Testudinoidea</taxon>
        <taxon>Testudinidae</taxon>
        <taxon>Gopherus</taxon>
    </lineage>
</organism>
<evidence type="ECO:0000256" key="1">
    <source>
        <dbReference type="SAM" id="MobiDB-lite"/>
    </source>
</evidence>
<evidence type="ECO:0000313" key="3">
    <source>
        <dbReference type="Proteomes" id="UP000291020"/>
    </source>
</evidence>
<feature type="compositionally biased region" description="Basic and acidic residues" evidence="1">
    <location>
        <begin position="191"/>
        <end position="205"/>
    </location>
</feature>
<feature type="compositionally biased region" description="Basic and acidic residues" evidence="1">
    <location>
        <begin position="257"/>
        <end position="281"/>
    </location>
</feature>
<name>A0A452GR18_9SAUR</name>
<dbReference type="STRING" id="38772.ENSGAGP00000004393"/>
<accession>A0A452GR18</accession>